<accession>A0ABN9QV13</accession>
<dbReference type="EMBL" id="CAUYUJ010004311">
    <property type="protein sequence ID" value="CAK0809074.1"/>
    <property type="molecule type" value="Genomic_DNA"/>
</dbReference>
<protein>
    <submittedName>
        <fullName evidence="2">Uncharacterized protein</fullName>
    </submittedName>
</protein>
<comment type="caution">
    <text evidence="2">The sequence shown here is derived from an EMBL/GenBank/DDBJ whole genome shotgun (WGS) entry which is preliminary data.</text>
</comment>
<keyword evidence="1" id="KW-1133">Transmembrane helix</keyword>
<dbReference type="Proteomes" id="UP001189429">
    <property type="component" value="Unassembled WGS sequence"/>
</dbReference>
<keyword evidence="3" id="KW-1185">Reference proteome</keyword>
<name>A0ABN9QV13_9DINO</name>
<evidence type="ECO:0000313" key="3">
    <source>
        <dbReference type="Proteomes" id="UP001189429"/>
    </source>
</evidence>
<sequence>MLPASMSDMLNASAERVVQLAGGSRRSRHGWRAEGIRLTVSPNGDLRLTVSCTFSPIAHALWPAQGVWTGLDLVLVHVMGHDRPTMVGRARAYGYDGRARASVHPTMICMRRGSAQRVTAVPRSLAVVVVVVVVFVVAVVFVAVFAIVVVVA</sequence>
<evidence type="ECO:0000256" key="1">
    <source>
        <dbReference type="SAM" id="Phobius"/>
    </source>
</evidence>
<gene>
    <name evidence="2" type="ORF">PCOR1329_LOCUS14416</name>
</gene>
<feature type="transmembrane region" description="Helical" evidence="1">
    <location>
        <begin position="125"/>
        <end position="151"/>
    </location>
</feature>
<organism evidence="2 3">
    <name type="scientific">Prorocentrum cordatum</name>
    <dbReference type="NCBI Taxonomy" id="2364126"/>
    <lineage>
        <taxon>Eukaryota</taxon>
        <taxon>Sar</taxon>
        <taxon>Alveolata</taxon>
        <taxon>Dinophyceae</taxon>
        <taxon>Prorocentrales</taxon>
        <taxon>Prorocentraceae</taxon>
        <taxon>Prorocentrum</taxon>
    </lineage>
</organism>
<keyword evidence="1" id="KW-0472">Membrane</keyword>
<feature type="non-terminal residue" evidence="2">
    <location>
        <position position="152"/>
    </location>
</feature>
<proteinExistence type="predicted"/>
<reference evidence="2" key="1">
    <citation type="submission" date="2023-10" db="EMBL/GenBank/DDBJ databases">
        <authorList>
            <person name="Chen Y."/>
            <person name="Shah S."/>
            <person name="Dougan E. K."/>
            <person name="Thang M."/>
            <person name="Chan C."/>
        </authorList>
    </citation>
    <scope>NUCLEOTIDE SEQUENCE [LARGE SCALE GENOMIC DNA]</scope>
</reference>
<evidence type="ECO:0000313" key="2">
    <source>
        <dbReference type="EMBL" id="CAK0809074.1"/>
    </source>
</evidence>
<keyword evidence="1" id="KW-0812">Transmembrane</keyword>